<evidence type="ECO:0000313" key="1">
    <source>
        <dbReference type="EMBL" id="RUS83270.1"/>
    </source>
</evidence>
<organism evidence="1 2">
    <name type="scientific">Elysia chlorotica</name>
    <name type="common">Eastern emerald elysia</name>
    <name type="synonym">Sea slug</name>
    <dbReference type="NCBI Taxonomy" id="188477"/>
    <lineage>
        <taxon>Eukaryota</taxon>
        <taxon>Metazoa</taxon>
        <taxon>Spiralia</taxon>
        <taxon>Lophotrochozoa</taxon>
        <taxon>Mollusca</taxon>
        <taxon>Gastropoda</taxon>
        <taxon>Heterobranchia</taxon>
        <taxon>Euthyneura</taxon>
        <taxon>Panpulmonata</taxon>
        <taxon>Sacoglossa</taxon>
        <taxon>Placobranchoidea</taxon>
        <taxon>Plakobranchidae</taxon>
        <taxon>Elysia</taxon>
    </lineage>
</organism>
<feature type="non-terminal residue" evidence="1">
    <location>
        <position position="1"/>
    </location>
</feature>
<dbReference type="Proteomes" id="UP000271974">
    <property type="component" value="Unassembled WGS sequence"/>
</dbReference>
<keyword evidence="2" id="KW-1185">Reference proteome</keyword>
<accession>A0A433TP18</accession>
<comment type="caution">
    <text evidence="1">The sequence shown here is derived from an EMBL/GenBank/DDBJ whole genome shotgun (WGS) entry which is preliminary data.</text>
</comment>
<dbReference type="EMBL" id="RQTK01000250">
    <property type="protein sequence ID" value="RUS83270.1"/>
    <property type="molecule type" value="Genomic_DNA"/>
</dbReference>
<protein>
    <submittedName>
        <fullName evidence="1">Uncharacterized protein</fullName>
    </submittedName>
</protein>
<dbReference type="AlphaFoldDB" id="A0A433TP18"/>
<name>A0A433TP18_ELYCH</name>
<evidence type="ECO:0000313" key="2">
    <source>
        <dbReference type="Proteomes" id="UP000271974"/>
    </source>
</evidence>
<proteinExistence type="predicted"/>
<gene>
    <name evidence="1" type="ORF">EGW08_008950</name>
</gene>
<reference evidence="1 2" key="1">
    <citation type="submission" date="2019-01" db="EMBL/GenBank/DDBJ databases">
        <title>A draft genome assembly of the solar-powered sea slug Elysia chlorotica.</title>
        <authorList>
            <person name="Cai H."/>
            <person name="Li Q."/>
            <person name="Fang X."/>
            <person name="Li J."/>
            <person name="Curtis N.E."/>
            <person name="Altenburger A."/>
            <person name="Shibata T."/>
            <person name="Feng M."/>
            <person name="Maeda T."/>
            <person name="Schwartz J.A."/>
            <person name="Shigenobu S."/>
            <person name="Lundholm N."/>
            <person name="Nishiyama T."/>
            <person name="Yang H."/>
            <person name="Hasebe M."/>
            <person name="Li S."/>
            <person name="Pierce S.K."/>
            <person name="Wang J."/>
        </authorList>
    </citation>
    <scope>NUCLEOTIDE SEQUENCE [LARGE SCALE GENOMIC DNA]</scope>
    <source>
        <strain evidence="1">EC2010</strain>
        <tissue evidence="1">Whole organism of an adult</tissue>
    </source>
</reference>
<feature type="non-terminal residue" evidence="1">
    <location>
        <position position="125"/>
    </location>
</feature>
<sequence length="125" mass="13798">LLSPMFGDEDLRIESVIDLVSILEPVHILWHPVPLCSVTPQVNCLTVLHKLFTLDPDPVCEFLCGDDLALVLAAVFQARLLKHQVPVAHIRRPQVVLHSQVLILHPNLGADAQKMLVADLLPGNL</sequence>